<dbReference type="Gene3D" id="1.10.10.10">
    <property type="entry name" value="Winged helix-like DNA-binding domain superfamily/Winged helix DNA-binding domain"/>
    <property type="match status" value="1"/>
</dbReference>
<dbReference type="Pfam" id="PF00270">
    <property type="entry name" value="DEAD"/>
    <property type="match status" value="1"/>
</dbReference>
<dbReference type="GO" id="GO:0016787">
    <property type="term" value="F:hydrolase activity"/>
    <property type="evidence" value="ECO:0007669"/>
    <property type="project" value="UniProtKB-KW"/>
</dbReference>
<evidence type="ECO:0000256" key="8">
    <source>
        <dbReference type="ARBA" id="ARBA00034808"/>
    </source>
</evidence>
<dbReference type="PANTHER" id="PTHR13710">
    <property type="entry name" value="DNA HELICASE RECQ FAMILY MEMBER"/>
    <property type="match status" value="1"/>
</dbReference>
<sequence length="1102" mass="124953">MSTPQWSKILLSSNTNYRLYSRINKSYLIMDTTPVLQVLDKHSQFQDIVRGSADGGYYHIKVDNEKTWVLILPGYTIFTKIKNSIFQLSINVSNDQKIMFSWINFGENENDISNIIASNSQPDRFQSLIAYISSNGSISIPNLLGFNISGIVRVLVTAVYQKYPHLYPQFQPTFKAYQVTEKTIGVVQRKAKRLRREVEDSSSETFTREGLLITIGETKHVNYEDYMTLLIENKQTKQLLYNANQQIKHLRQKIDTIMHEQNKMDDNEENEDQEECLMARVNKIIEESKLGSTILVSTEQFMYLVLQQPCGHCGETCLIYKKMKVTTVGFGVKILVSCQLCETSSEYTNESSNINFNACIATAGLVGGINRRSLKMVLACKVSFHQRQACTFEKIISAAGTSADIALRKVIEHHKIQGKQIIPVSFDCSWSHVRNAHQASGEMIYDGRDIDEKIVQKGNFDLNSRQMEHAILIALIEKLTPILEEQDILLNVTIDGDLDSNKTLGNVGIVNQIFADLKHVTKNIRKNSCVYTAGFKKANDENCDLQEKEIRYIQTEGLLQHLCDNHELCWSEVCWIKQNPKIQLREPTLKTNTPVERNQFKMMLETIFRLPVGQGISTVTRTSQNEAFNRVKLIYTSKLIDYSASYQTRHTLAILHNNEGICEMVNIARHASNASLSHQDLLNIAKIEKERNQQRINNVGRIEKRNAEHALTLQNLHKDLDSFNWNQELVSYGKKAQYQIDSNSFCPSFAIHIPDFNEITKCIACHAFPKCTARVPENVNLDMMCESALDGIFQFSEFQDGQKDAIKSFVQNNDTLVLKQTGGGKSLCYALASVIATGITVVFSPLKALVDDQVLELIKIGIPCGSLYASTAQPMCYQRKVFQEIACGLTQIIITTLEKFKFNVGFQQMLEWDILKIINEIEVEKCIIYCVSIKECENLLTNLQAKVRKEVITMYHGELSAKEKSNALSLWKSGKIQIIVATNAFGMGINEPDVRVVIHAGFLMSMGNQKDIRTVMGVYSGGKDSNSILSEEGLEASNRIKYLSDAKYKIREVLFYCSTVYQCRKQAISNYFAWPGDPVSQECTLCDNCIRRATDNPVYIDV</sequence>
<dbReference type="SMART" id="SM00490">
    <property type="entry name" value="HELICc"/>
    <property type="match status" value="1"/>
</dbReference>
<evidence type="ECO:0000256" key="6">
    <source>
        <dbReference type="ARBA" id="ARBA00023242"/>
    </source>
</evidence>
<reference evidence="11" key="1">
    <citation type="submission" date="2019-10" db="EMBL/GenBank/DDBJ databases">
        <title>Conservation and host-specific expression of non-tandemly repeated heterogenous ribosome RNA gene in arbuscular mycorrhizal fungi.</title>
        <authorList>
            <person name="Maeda T."/>
            <person name="Kobayashi Y."/>
            <person name="Nakagawa T."/>
            <person name="Ezawa T."/>
            <person name="Yamaguchi K."/>
            <person name="Bino T."/>
            <person name="Nishimoto Y."/>
            <person name="Shigenobu S."/>
            <person name="Kawaguchi M."/>
        </authorList>
    </citation>
    <scope>NUCLEOTIDE SEQUENCE</scope>
    <source>
        <strain evidence="11">HR1</strain>
    </source>
</reference>
<dbReference type="PANTHER" id="PTHR13710:SF153">
    <property type="entry name" value="RECQ-LIKE DNA HELICASE BLM"/>
    <property type="match status" value="1"/>
</dbReference>
<keyword evidence="4" id="KW-0238">DNA-binding</keyword>
<accession>A0A8H3QYI1</accession>
<dbReference type="InterPro" id="IPR036388">
    <property type="entry name" value="WH-like_DNA-bd_sf"/>
</dbReference>
<dbReference type="OrthoDB" id="10261556at2759"/>
<dbReference type="GO" id="GO:0003677">
    <property type="term" value="F:DNA binding"/>
    <property type="evidence" value="ECO:0007669"/>
    <property type="project" value="UniProtKB-KW"/>
</dbReference>
<dbReference type="SUPFAM" id="SSF52540">
    <property type="entry name" value="P-loop containing nucleoside triphosphate hydrolases"/>
    <property type="match status" value="2"/>
</dbReference>
<dbReference type="GO" id="GO:0005737">
    <property type="term" value="C:cytoplasm"/>
    <property type="evidence" value="ECO:0007669"/>
    <property type="project" value="TreeGrafter"/>
</dbReference>
<evidence type="ECO:0000256" key="1">
    <source>
        <dbReference type="ARBA" id="ARBA00005446"/>
    </source>
</evidence>
<evidence type="ECO:0000313" key="11">
    <source>
        <dbReference type="EMBL" id="GES96187.1"/>
    </source>
</evidence>
<evidence type="ECO:0000256" key="2">
    <source>
        <dbReference type="ARBA" id="ARBA00022741"/>
    </source>
</evidence>
<dbReference type="GO" id="GO:0009378">
    <property type="term" value="F:four-way junction helicase activity"/>
    <property type="evidence" value="ECO:0007669"/>
    <property type="project" value="TreeGrafter"/>
</dbReference>
<evidence type="ECO:0000259" key="10">
    <source>
        <dbReference type="PROSITE" id="PS51194"/>
    </source>
</evidence>
<comment type="similarity">
    <text evidence="1">Belongs to the helicase family. RecQ subfamily.</text>
</comment>
<dbReference type="EC" id="5.6.2.4" evidence="8"/>
<evidence type="ECO:0000313" key="12">
    <source>
        <dbReference type="Proteomes" id="UP000615446"/>
    </source>
</evidence>
<keyword evidence="2" id="KW-0547">Nucleotide-binding</keyword>
<evidence type="ECO:0000256" key="3">
    <source>
        <dbReference type="ARBA" id="ARBA00022840"/>
    </source>
</evidence>
<keyword evidence="9" id="KW-0175">Coiled coil</keyword>
<keyword evidence="3" id="KW-0067">ATP-binding</keyword>
<evidence type="ECO:0000256" key="9">
    <source>
        <dbReference type="SAM" id="Coils"/>
    </source>
</evidence>
<evidence type="ECO:0000256" key="4">
    <source>
        <dbReference type="ARBA" id="ARBA00023125"/>
    </source>
</evidence>
<organism evidence="11 12">
    <name type="scientific">Rhizophagus clarus</name>
    <dbReference type="NCBI Taxonomy" id="94130"/>
    <lineage>
        <taxon>Eukaryota</taxon>
        <taxon>Fungi</taxon>
        <taxon>Fungi incertae sedis</taxon>
        <taxon>Mucoromycota</taxon>
        <taxon>Glomeromycotina</taxon>
        <taxon>Glomeromycetes</taxon>
        <taxon>Glomerales</taxon>
        <taxon>Glomeraceae</taxon>
        <taxon>Rhizophagus</taxon>
    </lineage>
</organism>
<dbReference type="GO" id="GO:0000724">
    <property type="term" value="P:double-strand break repair via homologous recombination"/>
    <property type="evidence" value="ECO:0007669"/>
    <property type="project" value="TreeGrafter"/>
</dbReference>
<proteinExistence type="inferred from homology"/>
<dbReference type="Gene3D" id="3.40.50.300">
    <property type="entry name" value="P-loop containing nucleotide triphosphate hydrolases"/>
    <property type="match status" value="2"/>
</dbReference>
<gene>
    <name evidence="11" type="ORF">RCL2_002282700</name>
</gene>
<name>A0A8H3QYI1_9GLOM</name>
<evidence type="ECO:0000256" key="7">
    <source>
        <dbReference type="ARBA" id="ARBA00034617"/>
    </source>
</evidence>
<feature type="domain" description="Helicase C-terminal" evidence="10">
    <location>
        <begin position="913"/>
        <end position="1067"/>
    </location>
</feature>
<dbReference type="GO" id="GO:0005634">
    <property type="term" value="C:nucleus"/>
    <property type="evidence" value="ECO:0007669"/>
    <property type="project" value="TreeGrafter"/>
</dbReference>
<dbReference type="InterPro" id="IPR001650">
    <property type="entry name" value="Helicase_C-like"/>
</dbReference>
<dbReference type="InterPro" id="IPR011545">
    <property type="entry name" value="DEAD/DEAH_box_helicase_dom"/>
</dbReference>
<dbReference type="GO" id="GO:0043138">
    <property type="term" value="F:3'-5' DNA helicase activity"/>
    <property type="evidence" value="ECO:0007669"/>
    <property type="project" value="UniProtKB-EC"/>
</dbReference>
<comment type="caution">
    <text evidence="11">The sequence shown here is derived from an EMBL/GenBank/DDBJ whole genome shotgun (WGS) entry which is preliminary data.</text>
</comment>
<dbReference type="GO" id="GO:0005524">
    <property type="term" value="F:ATP binding"/>
    <property type="evidence" value="ECO:0007669"/>
    <property type="project" value="UniProtKB-KW"/>
</dbReference>
<evidence type="ECO:0000256" key="5">
    <source>
        <dbReference type="ARBA" id="ARBA00023235"/>
    </source>
</evidence>
<dbReference type="Pfam" id="PF00271">
    <property type="entry name" value="Helicase_C"/>
    <property type="match status" value="1"/>
</dbReference>
<feature type="coiled-coil region" evidence="9">
    <location>
        <begin position="233"/>
        <end position="260"/>
    </location>
</feature>
<dbReference type="GO" id="GO:0005694">
    <property type="term" value="C:chromosome"/>
    <property type="evidence" value="ECO:0007669"/>
    <property type="project" value="TreeGrafter"/>
</dbReference>
<dbReference type="Pfam" id="PF16124">
    <property type="entry name" value="RecQ_Zn_bind"/>
    <property type="match status" value="1"/>
</dbReference>
<dbReference type="EMBL" id="BLAL01000246">
    <property type="protein sequence ID" value="GES96187.1"/>
    <property type="molecule type" value="Genomic_DNA"/>
</dbReference>
<keyword evidence="11" id="KW-0378">Hydrolase</keyword>
<dbReference type="InterPro" id="IPR027417">
    <property type="entry name" value="P-loop_NTPase"/>
</dbReference>
<protein>
    <recommendedName>
        <fullName evidence="8">DNA 3'-5' helicase</fullName>
        <ecNumber evidence="8">5.6.2.4</ecNumber>
    </recommendedName>
</protein>
<comment type="catalytic activity">
    <reaction evidence="7">
        <text>Couples ATP hydrolysis with the unwinding of duplex DNA by translocating in the 3'-5' direction.</text>
        <dbReference type="EC" id="5.6.2.4"/>
    </reaction>
</comment>
<dbReference type="Proteomes" id="UP000615446">
    <property type="component" value="Unassembled WGS sequence"/>
</dbReference>
<dbReference type="InterPro" id="IPR032284">
    <property type="entry name" value="RecQ_Zn-bd"/>
</dbReference>
<dbReference type="PROSITE" id="PS51194">
    <property type="entry name" value="HELICASE_CTER"/>
    <property type="match status" value="1"/>
</dbReference>
<dbReference type="AlphaFoldDB" id="A0A8H3QYI1"/>
<keyword evidence="5" id="KW-0413">Isomerase</keyword>
<keyword evidence="6" id="KW-0539">Nucleus</keyword>